<organism evidence="1 2">
    <name type="scientific">Thioalkalivibrio nitratireducens (strain DSM 14787 / UNIQEM 213 / ALEN2)</name>
    <dbReference type="NCBI Taxonomy" id="1255043"/>
    <lineage>
        <taxon>Bacteria</taxon>
        <taxon>Pseudomonadati</taxon>
        <taxon>Pseudomonadota</taxon>
        <taxon>Gammaproteobacteria</taxon>
        <taxon>Chromatiales</taxon>
        <taxon>Ectothiorhodospiraceae</taxon>
        <taxon>Thioalkalivibrio</taxon>
    </lineage>
</organism>
<dbReference type="PATRIC" id="fig|1255043.3.peg.1745"/>
<gene>
    <name evidence="1" type="ordered locus">TVNIR_1722</name>
</gene>
<dbReference type="KEGG" id="tni:TVNIR_1722"/>
<dbReference type="Proteomes" id="UP000010809">
    <property type="component" value="Chromosome"/>
</dbReference>
<dbReference type="EMBL" id="CP003989">
    <property type="protein sequence ID" value="AGA33384.1"/>
    <property type="molecule type" value="Genomic_DNA"/>
</dbReference>
<name>L0DUY0_THIND</name>
<sequence>MPPSFATPQSEQAHGVDPLHLDTEQIEALAIPEVIPGGARPRR</sequence>
<dbReference type="HOGENOM" id="CLU_3240855_0_0_6"/>
<evidence type="ECO:0000313" key="1">
    <source>
        <dbReference type="EMBL" id="AGA33384.1"/>
    </source>
</evidence>
<dbReference type="RefSeq" id="WP_015258512.1">
    <property type="nucleotide sequence ID" value="NC_019902.2"/>
</dbReference>
<dbReference type="AlphaFoldDB" id="L0DUY0"/>
<reference evidence="1" key="1">
    <citation type="submission" date="2015-12" db="EMBL/GenBank/DDBJ databases">
        <authorList>
            <person name="Tikhonova T.V."/>
            <person name="Pavlov A.R."/>
            <person name="Beletsky A.V."/>
            <person name="Mardanov A.V."/>
            <person name="Sorokin D.Y."/>
            <person name="Ravin N.V."/>
            <person name="Popov V.O."/>
        </authorList>
    </citation>
    <scope>NUCLEOTIDE SEQUENCE</scope>
    <source>
        <strain evidence="1">DSM 14787</strain>
    </source>
</reference>
<protein>
    <submittedName>
        <fullName evidence="1">Uncharacterized protein</fullName>
    </submittedName>
</protein>
<dbReference type="STRING" id="1255043.TVNIR_1722"/>
<proteinExistence type="predicted"/>
<accession>L0DUY0</accession>
<keyword evidence="2" id="KW-1185">Reference proteome</keyword>
<evidence type="ECO:0000313" key="2">
    <source>
        <dbReference type="Proteomes" id="UP000010809"/>
    </source>
</evidence>